<evidence type="ECO:0000313" key="2">
    <source>
        <dbReference type="EMBL" id="KIM78404.1"/>
    </source>
</evidence>
<dbReference type="Proteomes" id="UP000054166">
    <property type="component" value="Unassembled WGS sequence"/>
</dbReference>
<dbReference type="PANTHER" id="PTHR33096:SF1">
    <property type="entry name" value="CXC1-LIKE CYSTEINE CLUSTER ASSOCIATED WITH KDZ TRANSPOSASES DOMAIN-CONTAINING PROTEIN"/>
    <property type="match status" value="1"/>
</dbReference>
<name>A0A0C3FEJ8_PILCF</name>
<protein>
    <submittedName>
        <fullName evidence="2">Uncharacterized protein</fullName>
    </submittedName>
</protein>
<dbReference type="PANTHER" id="PTHR33096">
    <property type="entry name" value="CXC2 DOMAIN-CONTAINING PROTEIN"/>
    <property type="match status" value="1"/>
</dbReference>
<gene>
    <name evidence="2" type="ORF">PILCRDRAFT_11120</name>
</gene>
<dbReference type="InParanoid" id="A0A0C3FEJ8"/>
<sequence length="485" mass="55448">MTPAERTAFHEMRELPKELDSDDWIMLDDVLNGSIPLDISHEGRELDGLRDEFRKTCALLLWLTKRGIQPADAYMDWGLQYADRDKPLPDPEPSPNDGAWPVCIINLFSECGYIGYFSFIPILHSDAKTTLASALVHQDVMPCSPLVPSITIMIDVLELYRVVNLCSPHLSIQAFIKTLCDLHGDDTPGPSSEYIDSRIIDDDFYLMPEYVNEWANEAFEDLMATTGQDNDDYNPCTDRWKNMKEDITRKMWAIFDETSIFLALCHHRFSLVITDMVQSGKLAKYLLACVSKILDVFGPDVRGGFDIGCRFKTTLAKSPLRPRAHKLNYTSLGMGLKDLEGCERCFSKSNALASSLRYASIFHHKQAISTYFKHNDNMEVYQNLRPTALAQAMTDLRIMDAKVFDKWREEERVYLKGLQKEPITETLKMEYYQKLVNLCASEHDLEAARVVWIQLTPKSLSSGSRDITKSLETARRHTLERTKKT</sequence>
<dbReference type="Pfam" id="PF18758">
    <property type="entry name" value="KDZ"/>
    <property type="match status" value="1"/>
</dbReference>
<dbReference type="OrthoDB" id="2656346at2759"/>
<dbReference type="STRING" id="765440.A0A0C3FEJ8"/>
<feature type="region of interest" description="Disordered" evidence="1">
    <location>
        <begin position="460"/>
        <end position="485"/>
    </location>
</feature>
<evidence type="ECO:0000313" key="3">
    <source>
        <dbReference type="Proteomes" id="UP000054166"/>
    </source>
</evidence>
<feature type="compositionally biased region" description="Basic and acidic residues" evidence="1">
    <location>
        <begin position="466"/>
        <end position="485"/>
    </location>
</feature>
<accession>A0A0C3FEJ8</accession>
<organism evidence="2 3">
    <name type="scientific">Piloderma croceum (strain F 1598)</name>
    <dbReference type="NCBI Taxonomy" id="765440"/>
    <lineage>
        <taxon>Eukaryota</taxon>
        <taxon>Fungi</taxon>
        <taxon>Dikarya</taxon>
        <taxon>Basidiomycota</taxon>
        <taxon>Agaricomycotina</taxon>
        <taxon>Agaricomycetes</taxon>
        <taxon>Agaricomycetidae</taxon>
        <taxon>Atheliales</taxon>
        <taxon>Atheliaceae</taxon>
        <taxon>Piloderma</taxon>
    </lineage>
</organism>
<reference evidence="2 3" key="1">
    <citation type="submission" date="2014-04" db="EMBL/GenBank/DDBJ databases">
        <authorList>
            <consortium name="DOE Joint Genome Institute"/>
            <person name="Kuo A."/>
            <person name="Tarkka M."/>
            <person name="Buscot F."/>
            <person name="Kohler A."/>
            <person name="Nagy L.G."/>
            <person name="Floudas D."/>
            <person name="Copeland A."/>
            <person name="Barry K.W."/>
            <person name="Cichocki N."/>
            <person name="Veneault-Fourrey C."/>
            <person name="LaButti K."/>
            <person name="Lindquist E.A."/>
            <person name="Lipzen A."/>
            <person name="Lundell T."/>
            <person name="Morin E."/>
            <person name="Murat C."/>
            <person name="Sun H."/>
            <person name="Tunlid A."/>
            <person name="Henrissat B."/>
            <person name="Grigoriev I.V."/>
            <person name="Hibbett D.S."/>
            <person name="Martin F."/>
            <person name="Nordberg H.P."/>
            <person name="Cantor M.N."/>
            <person name="Hua S.X."/>
        </authorList>
    </citation>
    <scope>NUCLEOTIDE SEQUENCE [LARGE SCALE GENOMIC DNA]</scope>
    <source>
        <strain evidence="2 3">F 1598</strain>
    </source>
</reference>
<reference evidence="3" key="2">
    <citation type="submission" date="2015-01" db="EMBL/GenBank/DDBJ databases">
        <title>Evolutionary Origins and Diversification of the Mycorrhizal Mutualists.</title>
        <authorList>
            <consortium name="DOE Joint Genome Institute"/>
            <consortium name="Mycorrhizal Genomics Consortium"/>
            <person name="Kohler A."/>
            <person name="Kuo A."/>
            <person name="Nagy L.G."/>
            <person name="Floudas D."/>
            <person name="Copeland A."/>
            <person name="Barry K.W."/>
            <person name="Cichocki N."/>
            <person name="Veneault-Fourrey C."/>
            <person name="LaButti K."/>
            <person name="Lindquist E.A."/>
            <person name="Lipzen A."/>
            <person name="Lundell T."/>
            <person name="Morin E."/>
            <person name="Murat C."/>
            <person name="Riley R."/>
            <person name="Ohm R."/>
            <person name="Sun H."/>
            <person name="Tunlid A."/>
            <person name="Henrissat B."/>
            <person name="Grigoriev I.V."/>
            <person name="Hibbett D.S."/>
            <person name="Martin F."/>
        </authorList>
    </citation>
    <scope>NUCLEOTIDE SEQUENCE [LARGE SCALE GENOMIC DNA]</scope>
    <source>
        <strain evidence="3">F 1598</strain>
    </source>
</reference>
<dbReference type="HOGENOM" id="CLU_562730_0_0_1"/>
<dbReference type="InterPro" id="IPR040521">
    <property type="entry name" value="KDZ"/>
</dbReference>
<dbReference type="EMBL" id="KN833016">
    <property type="protein sequence ID" value="KIM78404.1"/>
    <property type="molecule type" value="Genomic_DNA"/>
</dbReference>
<proteinExistence type="predicted"/>
<keyword evidence="3" id="KW-1185">Reference proteome</keyword>
<dbReference type="AlphaFoldDB" id="A0A0C3FEJ8"/>
<evidence type="ECO:0000256" key="1">
    <source>
        <dbReference type="SAM" id="MobiDB-lite"/>
    </source>
</evidence>